<name>A0A1H5VT16_9GAMM</name>
<dbReference type="Gene3D" id="1.10.238.160">
    <property type="match status" value="1"/>
</dbReference>
<proteinExistence type="predicted"/>
<dbReference type="InterPro" id="IPR010260">
    <property type="entry name" value="AlpA"/>
</dbReference>
<dbReference type="PANTHER" id="PTHR36154">
    <property type="entry name" value="DNA-BINDING TRANSCRIPTIONAL ACTIVATOR ALPA"/>
    <property type="match status" value="1"/>
</dbReference>
<dbReference type="Pfam" id="PF05930">
    <property type="entry name" value="Phage_AlpA"/>
    <property type="match status" value="1"/>
</dbReference>
<dbReference type="RefSeq" id="WP_104001784.1">
    <property type="nucleotide sequence ID" value="NZ_FNVQ01000001.1"/>
</dbReference>
<dbReference type="SUPFAM" id="SSF46955">
    <property type="entry name" value="Putative DNA-binding domain"/>
    <property type="match status" value="1"/>
</dbReference>
<dbReference type="PANTHER" id="PTHR36154:SF1">
    <property type="entry name" value="DNA-BINDING TRANSCRIPTIONAL ACTIVATOR ALPA"/>
    <property type="match status" value="1"/>
</dbReference>
<dbReference type="InterPro" id="IPR052931">
    <property type="entry name" value="Prophage_regulatory_activator"/>
</dbReference>
<dbReference type="AlphaFoldDB" id="A0A1H5VT16"/>
<protein>
    <submittedName>
        <fullName evidence="1">Transcriptional regulator, AlpA family</fullName>
    </submittedName>
</protein>
<gene>
    <name evidence="1" type="ORF">SAMN05444390_101828</name>
</gene>
<reference evidence="1 2" key="1">
    <citation type="submission" date="2016-10" db="EMBL/GenBank/DDBJ databases">
        <authorList>
            <person name="de Groot N.N."/>
        </authorList>
    </citation>
    <scope>NUCLEOTIDE SEQUENCE [LARGE SCALE GENOMIC DNA]</scope>
    <source>
        <strain evidence="1 2">DSM 22012</strain>
    </source>
</reference>
<accession>A0A1H5VT16</accession>
<dbReference type="EMBL" id="FNVQ01000001">
    <property type="protein sequence ID" value="SEF90273.1"/>
    <property type="molecule type" value="Genomic_DNA"/>
</dbReference>
<dbReference type="InterPro" id="IPR009061">
    <property type="entry name" value="DNA-bd_dom_put_sf"/>
</dbReference>
<evidence type="ECO:0000313" key="2">
    <source>
        <dbReference type="Proteomes" id="UP000236745"/>
    </source>
</evidence>
<keyword evidence="2" id="KW-1185">Reference proteome</keyword>
<organism evidence="1 2">
    <name type="scientific">Marinobacterium lutimaris</name>
    <dbReference type="NCBI Taxonomy" id="568106"/>
    <lineage>
        <taxon>Bacteria</taxon>
        <taxon>Pseudomonadati</taxon>
        <taxon>Pseudomonadota</taxon>
        <taxon>Gammaproteobacteria</taxon>
        <taxon>Oceanospirillales</taxon>
        <taxon>Oceanospirillaceae</taxon>
        <taxon>Marinobacterium</taxon>
    </lineage>
</organism>
<dbReference type="Proteomes" id="UP000236745">
    <property type="component" value="Unassembled WGS sequence"/>
</dbReference>
<dbReference type="OrthoDB" id="8455288at2"/>
<sequence>MRLIRQSEVSKLTGLSRASIYRQIDEGRFPKSVSIGGRSVAWVEEEINEWIEARIAERDDLAN</sequence>
<evidence type="ECO:0000313" key="1">
    <source>
        <dbReference type="EMBL" id="SEF90273.1"/>
    </source>
</evidence>